<accession>V9Z716</accession>
<reference evidence="1" key="1">
    <citation type="submission" date="2013-09" db="EMBL/GenBank/DDBJ databases">
        <title>Complete nucleotide sequence of Streptomyces linear plasmid pFRL3.</title>
        <authorList>
            <person name="Chen Z."/>
            <person name="Fang P."/>
            <person name="Qin Z."/>
        </authorList>
    </citation>
    <scope>NUCLEOTIDE SEQUENCE</scope>
    <source>
        <plasmid evidence="1">pFRL3</plasmid>
    </source>
</reference>
<evidence type="ECO:0000313" key="1">
    <source>
        <dbReference type="EMBL" id="AHE39181.1"/>
    </source>
</evidence>
<dbReference type="RefSeq" id="WP_024126562.1">
    <property type="nucleotide sequence ID" value="NC_023283.1"/>
</dbReference>
<keyword evidence="1" id="KW-0614">Plasmid</keyword>
<dbReference type="EMBL" id="KF602048">
    <property type="protein sequence ID" value="AHE39181.1"/>
    <property type="molecule type" value="Genomic_DNA"/>
</dbReference>
<gene>
    <name evidence="1" type="ORF">pFRL3_404</name>
</gene>
<geneLocation type="plasmid" evidence="1">
    <name>pFRL3</name>
</geneLocation>
<dbReference type="AlphaFoldDB" id="V9Z716"/>
<name>V9Z716_9ACTN</name>
<sequence length="84" mass="9583">MNLQTGARWWAFIDDRLDERMHAEYPEGLNAYHADWRAAHSLVQDHAQAVARGDDDQAGRLIQQMRDVAADWDGHPDHPDHAVA</sequence>
<protein>
    <submittedName>
        <fullName evidence="1">Uncharacterized protein</fullName>
    </submittedName>
</protein>
<organism evidence="1">
    <name type="scientific">Streptomyces sp. FR1</name>
    <dbReference type="NCBI Taxonomy" id="349971"/>
    <lineage>
        <taxon>Bacteria</taxon>
        <taxon>Bacillati</taxon>
        <taxon>Actinomycetota</taxon>
        <taxon>Actinomycetes</taxon>
        <taxon>Kitasatosporales</taxon>
        <taxon>Streptomycetaceae</taxon>
        <taxon>Streptomyces</taxon>
    </lineage>
</organism>
<proteinExistence type="predicted"/>